<name>A0A7C4KZP5_9CHLR</name>
<evidence type="ECO:0000256" key="2">
    <source>
        <dbReference type="ARBA" id="ARBA00022679"/>
    </source>
</evidence>
<dbReference type="PIRSF" id="PIRSF016262">
    <property type="entry name" value="LPLase"/>
    <property type="match status" value="1"/>
</dbReference>
<sequence>MIYPELTFIKNKEVWNKMETISSCLIYWLGEVEYQQAWDLQNLLAEQIAAGKQPPSLLLLEHPHTYTIGRRGGREHILWSEEEIKRRGIAVFEVDRGGDITYHGPGQLVGYPLLPLASAGWQGERLPQADFVGYVRKLEEVLIRTLVYYGIEAYRREGLTGVWVNKPAEEVSLPVKISSIGVKVDAKGVSRHGFALNVQPEMVYWQGIIPCGLDGVQMTAMAEWLSPCPSVQQVAQEVSRYFESVFGCAAEWQTALPAGLHR</sequence>
<evidence type="ECO:0000256" key="6">
    <source>
        <dbReference type="PIRNR" id="PIRNR016262"/>
    </source>
</evidence>
<keyword evidence="5" id="KW-0963">Cytoplasm</keyword>
<feature type="site" description="Lowers pKa of active site Cys" evidence="5 9">
    <location>
        <position position="176"/>
    </location>
</feature>
<reference evidence="11" key="1">
    <citation type="journal article" date="2020" name="mSystems">
        <title>Genome- and Community-Level Interaction Insights into Carbon Utilization and Element Cycling Functions of Hydrothermarchaeota in Hydrothermal Sediment.</title>
        <authorList>
            <person name="Zhou Z."/>
            <person name="Liu Y."/>
            <person name="Xu W."/>
            <person name="Pan J."/>
            <person name="Luo Z.H."/>
            <person name="Li M."/>
        </authorList>
    </citation>
    <scope>NUCLEOTIDE SEQUENCE [LARGE SCALE GENOMIC DNA]</scope>
    <source>
        <strain evidence="11">SpSt-556</strain>
    </source>
</reference>
<dbReference type="PROSITE" id="PS51733">
    <property type="entry name" value="BPL_LPL_CATALYTIC"/>
    <property type="match status" value="1"/>
</dbReference>
<comment type="similarity">
    <text evidence="5 6">Belongs to the LipB family.</text>
</comment>
<dbReference type="Pfam" id="PF21948">
    <property type="entry name" value="LplA-B_cat"/>
    <property type="match status" value="1"/>
</dbReference>
<dbReference type="InterPro" id="IPR045864">
    <property type="entry name" value="aa-tRNA-synth_II/BPL/LPL"/>
</dbReference>
<keyword evidence="2 5" id="KW-0808">Transferase</keyword>
<gene>
    <name evidence="5 11" type="primary">lipB</name>
    <name evidence="11" type="ORF">ENT17_08675</name>
</gene>
<evidence type="ECO:0000256" key="4">
    <source>
        <dbReference type="ARBA" id="ARBA00024732"/>
    </source>
</evidence>
<evidence type="ECO:0000313" key="11">
    <source>
        <dbReference type="EMBL" id="HGS87679.1"/>
    </source>
</evidence>
<dbReference type="PANTHER" id="PTHR10993">
    <property type="entry name" value="OCTANOYLTRANSFERASE"/>
    <property type="match status" value="1"/>
</dbReference>
<dbReference type="EC" id="2.3.1.181" evidence="5 6"/>
<evidence type="ECO:0000259" key="10">
    <source>
        <dbReference type="PROSITE" id="PS51733"/>
    </source>
</evidence>
<dbReference type="InterPro" id="IPR000544">
    <property type="entry name" value="Octanoyltransferase"/>
</dbReference>
<comment type="pathway">
    <text evidence="1 5 6">Protein modification; protein lipoylation via endogenous pathway; protein N(6)-(lipoyl)lysine from octanoyl-[acyl-carrier-protein]: step 1/2.</text>
</comment>
<dbReference type="EMBL" id="DSXR01000088">
    <property type="protein sequence ID" value="HGS87679.1"/>
    <property type="molecule type" value="Genomic_DNA"/>
</dbReference>
<protein>
    <recommendedName>
        <fullName evidence="5 6">Octanoyltransferase</fullName>
        <ecNumber evidence="5 6">2.3.1.181</ecNumber>
    </recommendedName>
    <alternativeName>
        <fullName evidence="5">Lipoate-protein ligase B</fullName>
    </alternativeName>
    <alternativeName>
        <fullName evidence="5">Lipoyl/octanoyl transferase</fullName>
    </alternativeName>
    <alternativeName>
        <fullName evidence="5">Octanoyl-[acyl-carrier-protein]-protein N-octanoyltransferase</fullName>
    </alternativeName>
</protein>
<feature type="binding site" evidence="5 8">
    <location>
        <begin position="193"/>
        <end position="195"/>
    </location>
    <ligand>
        <name>substrate</name>
    </ligand>
</feature>
<comment type="catalytic activity">
    <reaction evidence="5 6">
        <text>octanoyl-[ACP] + L-lysyl-[protein] = N(6)-octanoyl-L-lysyl-[protein] + holo-[ACP] + H(+)</text>
        <dbReference type="Rhea" id="RHEA:17665"/>
        <dbReference type="Rhea" id="RHEA-COMP:9636"/>
        <dbReference type="Rhea" id="RHEA-COMP:9685"/>
        <dbReference type="Rhea" id="RHEA-COMP:9752"/>
        <dbReference type="Rhea" id="RHEA-COMP:9928"/>
        <dbReference type="ChEBI" id="CHEBI:15378"/>
        <dbReference type="ChEBI" id="CHEBI:29969"/>
        <dbReference type="ChEBI" id="CHEBI:64479"/>
        <dbReference type="ChEBI" id="CHEBI:78463"/>
        <dbReference type="ChEBI" id="CHEBI:78809"/>
        <dbReference type="EC" id="2.3.1.181"/>
    </reaction>
</comment>
<evidence type="ECO:0000256" key="3">
    <source>
        <dbReference type="ARBA" id="ARBA00023315"/>
    </source>
</evidence>
<dbReference type="GO" id="GO:0033819">
    <property type="term" value="F:lipoyl(octanoyl) transferase activity"/>
    <property type="evidence" value="ECO:0007669"/>
    <property type="project" value="UniProtKB-EC"/>
</dbReference>
<feature type="domain" description="BPL/LPL catalytic" evidence="10">
    <location>
        <begin position="51"/>
        <end position="250"/>
    </location>
</feature>
<accession>A0A7C4KZP5</accession>
<dbReference type="UniPathway" id="UPA00538">
    <property type="reaction ID" value="UER00592"/>
</dbReference>
<dbReference type="Gene3D" id="3.30.930.10">
    <property type="entry name" value="Bira Bifunctional Protein, Domain 2"/>
    <property type="match status" value="1"/>
</dbReference>
<dbReference type="NCBIfam" id="NF010925">
    <property type="entry name" value="PRK14345.1"/>
    <property type="match status" value="1"/>
</dbReference>
<comment type="subcellular location">
    <subcellularLocation>
        <location evidence="5">Cytoplasm</location>
    </subcellularLocation>
</comment>
<dbReference type="PANTHER" id="PTHR10993:SF7">
    <property type="entry name" value="LIPOYLTRANSFERASE 2, MITOCHONDRIAL-RELATED"/>
    <property type="match status" value="1"/>
</dbReference>
<dbReference type="InterPro" id="IPR004143">
    <property type="entry name" value="BPL_LPL_catalytic"/>
</dbReference>
<comment type="function">
    <text evidence="4 5 6">Catalyzes the transfer of endogenously produced octanoic acid from octanoyl-acyl-carrier-protein onto the lipoyl domains of lipoate-dependent enzymes. Lipoyl-ACP can also act as a substrate although octanoyl-ACP is likely to be the physiological substrate.</text>
</comment>
<feature type="binding site" evidence="5 8">
    <location>
        <begin position="96"/>
        <end position="103"/>
    </location>
    <ligand>
        <name>substrate</name>
    </ligand>
</feature>
<feature type="binding site" evidence="5 8">
    <location>
        <begin position="179"/>
        <end position="181"/>
    </location>
    <ligand>
        <name>substrate</name>
    </ligand>
</feature>
<dbReference type="GO" id="GO:0005737">
    <property type="term" value="C:cytoplasm"/>
    <property type="evidence" value="ECO:0007669"/>
    <property type="project" value="UniProtKB-SubCell"/>
</dbReference>
<feature type="active site" description="Acyl-thioester intermediate" evidence="5 7">
    <location>
        <position position="211"/>
    </location>
</feature>
<dbReference type="PROSITE" id="PS01313">
    <property type="entry name" value="LIPB"/>
    <property type="match status" value="1"/>
</dbReference>
<dbReference type="AlphaFoldDB" id="A0A7C4KZP5"/>
<dbReference type="SUPFAM" id="SSF55681">
    <property type="entry name" value="Class II aaRS and biotin synthetases"/>
    <property type="match status" value="1"/>
</dbReference>
<evidence type="ECO:0000256" key="8">
    <source>
        <dbReference type="PIRSR" id="PIRSR016262-2"/>
    </source>
</evidence>
<evidence type="ECO:0000256" key="7">
    <source>
        <dbReference type="PIRSR" id="PIRSR016262-1"/>
    </source>
</evidence>
<evidence type="ECO:0000256" key="1">
    <source>
        <dbReference type="ARBA" id="ARBA00004821"/>
    </source>
</evidence>
<dbReference type="InterPro" id="IPR020605">
    <property type="entry name" value="Octanoyltransferase_CS"/>
</dbReference>
<organism evidence="11">
    <name type="scientific">Bellilinea caldifistulae</name>
    <dbReference type="NCBI Taxonomy" id="360411"/>
    <lineage>
        <taxon>Bacteria</taxon>
        <taxon>Bacillati</taxon>
        <taxon>Chloroflexota</taxon>
        <taxon>Anaerolineae</taxon>
        <taxon>Anaerolineales</taxon>
        <taxon>Anaerolineaceae</taxon>
        <taxon>Bellilinea</taxon>
    </lineage>
</organism>
<evidence type="ECO:0000256" key="5">
    <source>
        <dbReference type="HAMAP-Rule" id="MF_00013"/>
    </source>
</evidence>
<keyword evidence="3 5" id="KW-0012">Acyltransferase</keyword>
<evidence type="ECO:0000256" key="9">
    <source>
        <dbReference type="PIRSR" id="PIRSR016262-3"/>
    </source>
</evidence>
<proteinExistence type="inferred from homology"/>
<comment type="caution">
    <text evidence="11">The sequence shown here is derived from an EMBL/GenBank/DDBJ whole genome shotgun (WGS) entry which is preliminary data.</text>
</comment>
<dbReference type="NCBIfam" id="TIGR00214">
    <property type="entry name" value="lipB"/>
    <property type="match status" value="1"/>
</dbReference>
<comment type="miscellaneous">
    <text evidence="5">In the reaction, the free carboxyl group of octanoic acid is attached via an amide linkage to the epsilon-amino group of a specific lysine residue of lipoyl domains of lipoate-dependent enzymes.</text>
</comment>
<dbReference type="GO" id="GO:0009249">
    <property type="term" value="P:protein lipoylation"/>
    <property type="evidence" value="ECO:0007669"/>
    <property type="project" value="InterPro"/>
</dbReference>
<dbReference type="HAMAP" id="MF_00013">
    <property type="entry name" value="LipB"/>
    <property type="match status" value="1"/>
</dbReference>
<dbReference type="CDD" id="cd16444">
    <property type="entry name" value="LipB"/>
    <property type="match status" value="1"/>
</dbReference>